<dbReference type="InterPro" id="IPR036909">
    <property type="entry name" value="Cyt_c-like_dom_sf"/>
</dbReference>
<dbReference type="RefSeq" id="WP_189435551.1">
    <property type="nucleotide sequence ID" value="NZ_BMXE01000001.1"/>
</dbReference>
<gene>
    <name evidence="9" type="ORF">GCM10007094_09410</name>
</gene>
<dbReference type="Gene3D" id="1.10.760.10">
    <property type="entry name" value="Cytochrome c-like domain"/>
    <property type="match status" value="2"/>
</dbReference>
<evidence type="ECO:0000256" key="5">
    <source>
        <dbReference type="ARBA" id="ARBA00023004"/>
    </source>
</evidence>
<evidence type="ECO:0000256" key="2">
    <source>
        <dbReference type="ARBA" id="ARBA00022617"/>
    </source>
</evidence>
<evidence type="ECO:0000256" key="3">
    <source>
        <dbReference type="ARBA" id="ARBA00022723"/>
    </source>
</evidence>
<name>A0ABQ3E4N2_9HYPH</name>
<evidence type="ECO:0000256" key="6">
    <source>
        <dbReference type="PROSITE-ProRule" id="PRU00433"/>
    </source>
</evidence>
<keyword evidence="4" id="KW-0249">Electron transport</keyword>
<evidence type="ECO:0000256" key="4">
    <source>
        <dbReference type="ARBA" id="ARBA00022982"/>
    </source>
</evidence>
<keyword evidence="10" id="KW-1185">Reference proteome</keyword>
<keyword evidence="1" id="KW-0813">Transport</keyword>
<keyword evidence="7" id="KW-0732">Signal</keyword>
<comment type="caution">
    <text evidence="9">The sequence shown here is derived from an EMBL/GenBank/DDBJ whole genome shotgun (WGS) entry which is preliminary data.</text>
</comment>
<evidence type="ECO:0000259" key="8">
    <source>
        <dbReference type="PROSITE" id="PS51007"/>
    </source>
</evidence>
<keyword evidence="2 6" id="KW-0349">Heme</keyword>
<dbReference type="InterPro" id="IPR009056">
    <property type="entry name" value="Cyt_c-like_dom"/>
</dbReference>
<evidence type="ECO:0000256" key="1">
    <source>
        <dbReference type="ARBA" id="ARBA00022448"/>
    </source>
</evidence>
<accession>A0ABQ3E4N2</accession>
<dbReference type="InterPro" id="IPR002327">
    <property type="entry name" value="Cyt_c_1A/1B"/>
</dbReference>
<feature type="signal peptide" evidence="7">
    <location>
        <begin position="1"/>
        <end position="21"/>
    </location>
</feature>
<dbReference type="Proteomes" id="UP000637980">
    <property type="component" value="Unassembled WGS sequence"/>
</dbReference>
<feature type="chain" id="PRO_5047045533" description="Cytochrome c domain-containing protein" evidence="7">
    <location>
        <begin position="22"/>
        <end position="339"/>
    </location>
</feature>
<protein>
    <recommendedName>
        <fullName evidence="8">Cytochrome c domain-containing protein</fullName>
    </recommendedName>
</protein>
<feature type="domain" description="Cytochrome c" evidence="8">
    <location>
        <begin position="54"/>
        <end position="142"/>
    </location>
</feature>
<feature type="domain" description="Cytochrome c" evidence="8">
    <location>
        <begin position="235"/>
        <end position="338"/>
    </location>
</feature>
<dbReference type="Pfam" id="PF00034">
    <property type="entry name" value="Cytochrom_C"/>
    <property type="match status" value="2"/>
</dbReference>
<proteinExistence type="predicted"/>
<dbReference type="EMBL" id="BMXE01000001">
    <property type="protein sequence ID" value="GHB23205.1"/>
    <property type="molecule type" value="Genomic_DNA"/>
</dbReference>
<keyword evidence="5 6" id="KW-0408">Iron</keyword>
<sequence length="339" mass="36883">MLKFLSILATGTLLLTGSATAGSFNLGRAATPAEVAAWNIDVRPDGQGLPDGRGTVEQGDEIFAERCAVCHGDFAEGVDRWPVLSGGDDTLTSDRPVKTIGSYWPYLSTVFDYVNRAMPFGDAQSLKPDEVYAITAFLLYANDLVEDDFELSHENFTSVRLPNEDGFYMDDREASPIFKKRNVCMTDCKADVKITARAQVLDVTPEETETETEAVSAASASVSHPEPVIAALDDALIEKGAKVFKKCKACHQVGDKAKNRVGPILNGIIGQQAAVVSGFKYSKALKKLNDDGLVWSDENLDAFLTKPKTFVKGTKMAFAGLKKEKDRVALIEYLKSHSQ</sequence>
<evidence type="ECO:0000313" key="9">
    <source>
        <dbReference type="EMBL" id="GHB23205.1"/>
    </source>
</evidence>
<dbReference type="SUPFAM" id="SSF46626">
    <property type="entry name" value="Cytochrome c"/>
    <property type="match status" value="2"/>
</dbReference>
<keyword evidence="3 6" id="KW-0479">Metal-binding</keyword>
<dbReference type="PANTHER" id="PTHR11961">
    <property type="entry name" value="CYTOCHROME C"/>
    <property type="match status" value="1"/>
</dbReference>
<organism evidence="9 10">
    <name type="scientific">Pseudovibrio japonicus</name>
    <dbReference type="NCBI Taxonomy" id="366534"/>
    <lineage>
        <taxon>Bacteria</taxon>
        <taxon>Pseudomonadati</taxon>
        <taxon>Pseudomonadota</taxon>
        <taxon>Alphaproteobacteria</taxon>
        <taxon>Hyphomicrobiales</taxon>
        <taxon>Stappiaceae</taxon>
        <taxon>Pseudovibrio</taxon>
    </lineage>
</organism>
<evidence type="ECO:0000313" key="10">
    <source>
        <dbReference type="Proteomes" id="UP000637980"/>
    </source>
</evidence>
<dbReference type="PRINTS" id="PR00604">
    <property type="entry name" value="CYTCHRMECIAB"/>
</dbReference>
<reference evidence="10" key="1">
    <citation type="journal article" date="2019" name="Int. J. Syst. Evol. Microbiol.">
        <title>The Global Catalogue of Microorganisms (GCM) 10K type strain sequencing project: providing services to taxonomists for standard genome sequencing and annotation.</title>
        <authorList>
            <consortium name="The Broad Institute Genomics Platform"/>
            <consortium name="The Broad Institute Genome Sequencing Center for Infectious Disease"/>
            <person name="Wu L."/>
            <person name="Ma J."/>
        </authorList>
    </citation>
    <scope>NUCLEOTIDE SEQUENCE [LARGE SCALE GENOMIC DNA]</scope>
    <source>
        <strain evidence="10">KCTC 12861</strain>
    </source>
</reference>
<dbReference type="PROSITE" id="PS51007">
    <property type="entry name" value="CYTC"/>
    <property type="match status" value="2"/>
</dbReference>
<evidence type="ECO:0000256" key="7">
    <source>
        <dbReference type="SAM" id="SignalP"/>
    </source>
</evidence>